<evidence type="ECO:0000256" key="4">
    <source>
        <dbReference type="SAM" id="MobiDB-lite"/>
    </source>
</evidence>
<dbReference type="Pfam" id="PF03717">
    <property type="entry name" value="PBP_dimer"/>
    <property type="match status" value="1"/>
</dbReference>
<feature type="domain" description="Penicillin-binding protein dimerisation" evidence="7">
    <location>
        <begin position="87"/>
        <end position="224"/>
    </location>
</feature>
<evidence type="ECO:0000259" key="6">
    <source>
        <dbReference type="Pfam" id="PF00905"/>
    </source>
</evidence>
<dbReference type="GO" id="GO:0051301">
    <property type="term" value="P:cell division"/>
    <property type="evidence" value="ECO:0007669"/>
    <property type="project" value="UniProtKB-KW"/>
</dbReference>
<dbReference type="GO" id="GO:0071555">
    <property type="term" value="P:cell wall organization"/>
    <property type="evidence" value="ECO:0007669"/>
    <property type="project" value="TreeGrafter"/>
</dbReference>
<comment type="caution">
    <text evidence="8">The sequence shown here is derived from an EMBL/GenBank/DDBJ whole genome shotgun (WGS) entry which is preliminary data.</text>
</comment>
<keyword evidence="2" id="KW-0378">Hydrolase</keyword>
<evidence type="ECO:0000256" key="1">
    <source>
        <dbReference type="ARBA" id="ARBA00004370"/>
    </source>
</evidence>
<evidence type="ECO:0000256" key="2">
    <source>
        <dbReference type="ARBA" id="ARBA00022645"/>
    </source>
</evidence>
<keyword evidence="2" id="KW-0645">Protease</keyword>
<protein>
    <submittedName>
        <fullName evidence="8">Cell division protein FtsI (Penicillin-binding protein 3)</fullName>
    </submittedName>
</protein>
<dbReference type="InterPro" id="IPR050515">
    <property type="entry name" value="Beta-lactam/transpept"/>
</dbReference>
<dbReference type="PANTHER" id="PTHR30627">
    <property type="entry name" value="PEPTIDOGLYCAN D,D-TRANSPEPTIDASE"/>
    <property type="match status" value="1"/>
</dbReference>
<dbReference type="GO" id="GO:0004180">
    <property type="term" value="F:carboxypeptidase activity"/>
    <property type="evidence" value="ECO:0007669"/>
    <property type="project" value="UniProtKB-KW"/>
</dbReference>
<keyword evidence="8" id="KW-0132">Cell division</keyword>
<dbReference type="Pfam" id="PF00905">
    <property type="entry name" value="Transpeptidase"/>
    <property type="match status" value="1"/>
</dbReference>
<evidence type="ECO:0000259" key="7">
    <source>
        <dbReference type="Pfam" id="PF03717"/>
    </source>
</evidence>
<feature type="region of interest" description="Disordered" evidence="4">
    <location>
        <begin position="496"/>
        <end position="516"/>
    </location>
</feature>
<evidence type="ECO:0000256" key="5">
    <source>
        <dbReference type="SAM" id="Phobius"/>
    </source>
</evidence>
<accession>A0A7W6GSV4</accession>
<dbReference type="Gene3D" id="3.90.1310.10">
    <property type="entry name" value="Penicillin-binding protein 2a (Domain 2)"/>
    <property type="match status" value="1"/>
</dbReference>
<evidence type="ECO:0000313" key="9">
    <source>
        <dbReference type="Proteomes" id="UP000541426"/>
    </source>
</evidence>
<feature type="transmembrane region" description="Helical" evidence="5">
    <location>
        <begin position="49"/>
        <end position="69"/>
    </location>
</feature>
<dbReference type="GO" id="GO:0008658">
    <property type="term" value="F:penicillin binding"/>
    <property type="evidence" value="ECO:0007669"/>
    <property type="project" value="InterPro"/>
</dbReference>
<dbReference type="SUPFAM" id="SSF56601">
    <property type="entry name" value="beta-lactamase/transpeptidase-like"/>
    <property type="match status" value="1"/>
</dbReference>
<keyword evidence="3 5" id="KW-0472">Membrane</keyword>
<dbReference type="Proteomes" id="UP000541426">
    <property type="component" value="Unassembled WGS sequence"/>
</dbReference>
<dbReference type="RefSeq" id="WP_183963155.1">
    <property type="nucleotide sequence ID" value="NZ_BAABBZ010000014.1"/>
</dbReference>
<keyword evidence="8" id="KW-0131">Cell cycle</keyword>
<keyword evidence="5" id="KW-0812">Transmembrane</keyword>
<dbReference type="InterPro" id="IPR012338">
    <property type="entry name" value="Beta-lactam/transpept-like"/>
</dbReference>
<name>A0A7W6GSV4_9RHOB</name>
<dbReference type="AlphaFoldDB" id="A0A7W6GSV4"/>
<dbReference type="EMBL" id="JACIEJ010000002">
    <property type="protein sequence ID" value="MBB3984499.1"/>
    <property type="molecule type" value="Genomic_DNA"/>
</dbReference>
<proteinExistence type="predicted"/>
<dbReference type="GO" id="GO:0005886">
    <property type="term" value="C:plasma membrane"/>
    <property type="evidence" value="ECO:0007669"/>
    <property type="project" value="TreeGrafter"/>
</dbReference>
<dbReference type="InterPro" id="IPR001460">
    <property type="entry name" value="PCN-bd_Tpept"/>
</dbReference>
<evidence type="ECO:0000313" key="8">
    <source>
        <dbReference type="EMBL" id="MBB3984499.1"/>
    </source>
</evidence>
<reference evidence="8 9" key="1">
    <citation type="submission" date="2020-08" db="EMBL/GenBank/DDBJ databases">
        <title>Genomic Encyclopedia of Type Strains, Phase IV (KMG-IV): sequencing the most valuable type-strain genomes for metagenomic binning, comparative biology and taxonomic classification.</title>
        <authorList>
            <person name="Goeker M."/>
        </authorList>
    </citation>
    <scope>NUCLEOTIDE SEQUENCE [LARGE SCALE GENOMIC DNA]</scope>
    <source>
        <strain evidence="8 9">DSM 102235</strain>
    </source>
</reference>
<evidence type="ECO:0000256" key="3">
    <source>
        <dbReference type="ARBA" id="ARBA00023136"/>
    </source>
</evidence>
<keyword evidence="9" id="KW-1185">Reference proteome</keyword>
<dbReference type="SUPFAM" id="SSF56519">
    <property type="entry name" value="Penicillin binding protein dimerisation domain"/>
    <property type="match status" value="1"/>
</dbReference>
<dbReference type="PANTHER" id="PTHR30627:SF1">
    <property type="entry name" value="PEPTIDOGLYCAN D,D-TRANSPEPTIDASE FTSI"/>
    <property type="match status" value="1"/>
</dbReference>
<sequence length="597" mass="65087">MTRIPLRPLARILDARQKGENPDAIERENRRIRHEDMRDRMRLRAEGRLLVLAVMFFCAYGVIGARMGMLSASEPSEPRAQASGASIIASRADITDRHGRLLATNMSTHSLYAHPQQMIEPQRAAQRLAEIFPDLDAEKLAARFMDPKRKFLWVRKKISPEQMQAVHDIGEPGLLFGPREMRLYPNGPILSHVLGGASFGQEGVHSAEVIGTAGIERFFDKELRDPAREGVPLTLSIDLTVQAAAEEVLDAGMKLMNAKGAASVLMDVHTGEVISIVSLPDFDPNDRPRPAVQGSPSDSPLFNRAVQGVYELGSTFKIFAAIQAMQLDLVQPDTIIDTSPPLKVGGHRIGEFDNHNYGKISVEKIIVKSSNRGTGKLALAIGPERQQTFLKTLGLFDPTPLEIVEAHGGKPLIPERWTDLSTVTISYGHGISTTPLHLATGYAAIANGGHMVKPTLLKQTTSQYQDVVFREDVAKDALHMLREVVSNEDGTASFGEVPGYSVGGKTGSAEKPKENGGGYYKEKNINTFASIFPTDNPKYVLVVTLDEPMDTAGSKPRRTAGWTSVPVAAEMIGRIAPLLGLRPHYDTGQLVTTSASD</sequence>
<keyword evidence="2" id="KW-0121">Carboxypeptidase</keyword>
<keyword evidence="5" id="KW-1133">Transmembrane helix</keyword>
<comment type="subcellular location">
    <subcellularLocation>
        <location evidence="1">Membrane</location>
    </subcellularLocation>
</comment>
<dbReference type="InterPro" id="IPR005311">
    <property type="entry name" value="PBP_dimer"/>
</dbReference>
<dbReference type="Gene3D" id="3.40.710.10">
    <property type="entry name" value="DD-peptidase/beta-lactamase superfamily"/>
    <property type="match status" value="1"/>
</dbReference>
<organism evidence="8 9">
    <name type="scientific">Sagittula marina</name>
    <dbReference type="NCBI Taxonomy" id="943940"/>
    <lineage>
        <taxon>Bacteria</taxon>
        <taxon>Pseudomonadati</taxon>
        <taxon>Pseudomonadota</taxon>
        <taxon>Alphaproteobacteria</taxon>
        <taxon>Rhodobacterales</taxon>
        <taxon>Roseobacteraceae</taxon>
        <taxon>Sagittula</taxon>
    </lineage>
</organism>
<dbReference type="Gene3D" id="3.30.450.330">
    <property type="match status" value="1"/>
</dbReference>
<feature type="domain" description="Penicillin-binding protein transpeptidase" evidence="6">
    <location>
        <begin position="263"/>
        <end position="555"/>
    </location>
</feature>
<dbReference type="InterPro" id="IPR036138">
    <property type="entry name" value="PBP_dimer_sf"/>
</dbReference>
<gene>
    <name evidence="8" type="ORF">GGQ68_000815</name>
</gene>